<feature type="domain" description="U-box" evidence="2">
    <location>
        <begin position="10"/>
        <end position="83"/>
    </location>
</feature>
<dbReference type="SUPFAM" id="SSF57850">
    <property type="entry name" value="RING/U-box"/>
    <property type="match status" value="1"/>
</dbReference>
<organism evidence="3 5">
    <name type="scientific">Adineta ricciae</name>
    <name type="common">Rotifer</name>
    <dbReference type="NCBI Taxonomy" id="249248"/>
    <lineage>
        <taxon>Eukaryota</taxon>
        <taxon>Metazoa</taxon>
        <taxon>Spiralia</taxon>
        <taxon>Gnathifera</taxon>
        <taxon>Rotifera</taxon>
        <taxon>Eurotatoria</taxon>
        <taxon>Bdelloidea</taxon>
        <taxon>Adinetida</taxon>
        <taxon>Adinetidae</taxon>
        <taxon>Adineta</taxon>
    </lineage>
</organism>
<evidence type="ECO:0000313" key="5">
    <source>
        <dbReference type="Proteomes" id="UP000663828"/>
    </source>
</evidence>
<dbReference type="PANTHER" id="PTHR46573">
    <property type="entry name" value="WD REPEAT, SAM AND U-BOX DOMAIN-CONTAINING PROTEIN 1"/>
    <property type="match status" value="1"/>
</dbReference>
<evidence type="ECO:0000313" key="4">
    <source>
        <dbReference type="EMBL" id="CAF1335881.1"/>
    </source>
</evidence>
<dbReference type="Gene3D" id="3.30.40.10">
    <property type="entry name" value="Zinc/RING finger domain, C3HC4 (zinc finger)"/>
    <property type="match status" value="1"/>
</dbReference>
<keyword evidence="1" id="KW-1133">Transmembrane helix</keyword>
<gene>
    <name evidence="4" type="ORF">EDS130_LOCUS32455</name>
    <name evidence="3" type="ORF">XAT740_LOCUS12722</name>
</gene>
<dbReference type="CDD" id="cd16655">
    <property type="entry name" value="RING-Ubox_WDSUB1-like"/>
    <property type="match status" value="1"/>
</dbReference>
<protein>
    <recommendedName>
        <fullName evidence="2">U-box domain-containing protein</fullName>
    </recommendedName>
</protein>
<comment type="caution">
    <text evidence="3">The sequence shown here is derived from an EMBL/GenBank/DDBJ whole genome shotgun (WGS) entry which is preliminary data.</text>
</comment>
<dbReference type="InterPro" id="IPR013083">
    <property type="entry name" value="Znf_RING/FYVE/PHD"/>
</dbReference>
<evidence type="ECO:0000259" key="2">
    <source>
        <dbReference type="PROSITE" id="PS51698"/>
    </source>
</evidence>
<keyword evidence="5" id="KW-1185">Reference proteome</keyword>
<proteinExistence type="predicted"/>
<dbReference type="GO" id="GO:0016567">
    <property type="term" value="P:protein ubiquitination"/>
    <property type="evidence" value="ECO:0007669"/>
    <property type="project" value="InterPro"/>
</dbReference>
<dbReference type="PANTHER" id="PTHR46573:SF1">
    <property type="entry name" value="WD REPEAT, SAM AND U-BOX DOMAIN-CONTAINING PROTEIN 1"/>
    <property type="match status" value="1"/>
</dbReference>
<dbReference type="OrthoDB" id="10064100at2759"/>
<reference evidence="3" key="1">
    <citation type="submission" date="2021-02" db="EMBL/GenBank/DDBJ databases">
        <authorList>
            <person name="Nowell W R."/>
        </authorList>
    </citation>
    <scope>NUCLEOTIDE SEQUENCE</scope>
</reference>
<dbReference type="Proteomes" id="UP000663828">
    <property type="component" value="Unassembled WGS sequence"/>
</dbReference>
<dbReference type="AlphaFoldDB" id="A0A814GAJ7"/>
<dbReference type="EMBL" id="CAJNOR010000723">
    <property type="protein sequence ID" value="CAF0991512.1"/>
    <property type="molecule type" value="Genomic_DNA"/>
</dbReference>
<evidence type="ECO:0000313" key="3">
    <source>
        <dbReference type="EMBL" id="CAF0991512.1"/>
    </source>
</evidence>
<sequence length="278" mass="31064">MSRIVNESAIAIEDLVCPITLEVFRDPVIAQDGHAYEREAITKWILEHGTSPLTREPLEIDLLQADEHLRQLCQQRRNSTVSYNARSRTITLPPSHKEPKVQSENSNIIRKIRSSKYFCGILLFIICFCVICVLVTIGIVFGVKNASKGSSPMQITSQFSSSLKPNDSQFSRHLGTKNKAYYYKAVLLNASFSGSYQMKSISKIDLYGYLYSGYFMSKMPAVNLLKYDDDSGGNQQFLLDAWLTPNNYTLVVTTYGGNVTGPFSIAITGPGTVVFSIR</sequence>
<evidence type="ECO:0000256" key="1">
    <source>
        <dbReference type="SAM" id="Phobius"/>
    </source>
</evidence>
<dbReference type="EMBL" id="CAJNOJ010000249">
    <property type="protein sequence ID" value="CAF1335881.1"/>
    <property type="molecule type" value="Genomic_DNA"/>
</dbReference>
<dbReference type="PROSITE" id="PS51698">
    <property type="entry name" value="U_BOX"/>
    <property type="match status" value="1"/>
</dbReference>
<dbReference type="Pfam" id="PF04564">
    <property type="entry name" value="U-box"/>
    <property type="match status" value="1"/>
</dbReference>
<feature type="transmembrane region" description="Helical" evidence="1">
    <location>
        <begin position="117"/>
        <end position="143"/>
    </location>
</feature>
<dbReference type="GO" id="GO:0004842">
    <property type="term" value="F:ubiquitin-protein transferase activity"/>
    <property type="evidence" value="ECO:0007669"/>
    <property type="project" value="InterPro"/>
</dbReference>
<dbReference type="InterPro" id="IPR052085">
    <property type="entry name" value="WD-SAM-U-box"/>
</dbReference>
<keyword evidence="1" id="KW-0472">Membrane</keyword>
<name>A0A814GAJ7_ADIRI</name>
<dbReference type="SMART" id="SM00504">
    <property type="entry name" value="Ubox"/>
    <property type="match status" value="1"/>
</dbReference>
<dbReference type="Proteomes" id="UP000663852">
    <property type="component" value="Unassembled WGS sequence"/>
</dbReference>
<dbReference type="InterPro" id="IPR003613">
    <property type="entry name" value="Ubox_domain"/>
</dbReference>
<keyword evidence="1" id="KW-0812">Transmembrane</keyword>
<accession>A0A814GAJ7</accession>